<proteinExistence type="predicted"/>
<dbReference type="InterPro" id="IPR057174">
    <property type="entry name" value="DUF7852"/>
</dbReference>
<dbReference type="EMBL" id="ALAN01000015">
    <property type="protein sequence ID" value="ETI70525.1"/>
    <property type="molecule type" value="Genomic_DNA"/>
</dbReference>
<feature type="compositionally biased region" description="Polar residues" evidence="1">
    <location>
        <begin position="291"/>
        <end position="301"/>
    </location>
</feature>
<dbReference type="RefSeq" id="WP_024026661.1">
    <property type="nucleotide sequence ID" value="NZ_ALAN01000015.1"/>
</dbReference>
<dbReference type="AlphaFoldDB" id="A0AB94ITZ9"/>
<comment type="caution">
    <text evidence="3">The sequence shown here is derived from an EMBL/GenBank/DDBJ whole genome shotgun (WGS) entry which is preliminary data.</text>
</comment>
<reference evidence="3 4" key="1">
    <citation type="journal article" date="2014" name="Environ. Microbiol.">
        <title>The nitrate-ammonifying and nosZ-carrying bacterium Bacillus vireti is a potent source and sink for nitric and nitrous oxide under high nitrate conditions.</title>
        <authorList>
            <person name="Mania D."/>
            <person name="Heylen K."/>
            <person name="van Spanning R.J."/>
            <person name="Frostegard A."/>
        </authorList>
    </citation>
    <scope>NUCLEOTIDE SEQUENCE [LARGE SCALE GENOMIC DNA]</scope>
    <source>
        <strain evidence="3 4">LMG 21834</strain>
    </source>
</reference>
<feature type="compositionally biased region" description="Basic and acidic residues" evidence="1">
    <location>
        <begin position="199"/>
        <end position="223"/>
    </location>
</feature>
<keyword evidence="4" id="KW-1185">Reference proteome</keyword>
<dbReference type="Pfam" id="PF25250">
    <property type="entry name" value="DUF7852"/>
    <property type="match status" value="1"/>
</dbReference>
<feature type="region of interest" description="Disordered" evidence="1">
    <location>
        <begin position="252"/>
        <end position="305"/>
    </location>
</feature>
<evidence type="ECO:0000256" key="1">
    <source>
        <dbReference type="SAM" id="MobiDB-lite"/>
    </source>
</evidence>
<protein>
    <recommendedName>
        <fullName evidence="2">DUF7852 domain-containing protein</fullName>
    </recommendedName>
</protein>
<name>A0AB94ITZ9_9BACI</name>
<feature type="compositionally biased region" description="Basic and acidic residues" evidence="1">
    <location>
        <begin position="262"/>
        <end position="275"/>
    </location>
</feature>
<feature type="region of interest" description="Disordered" evidence="1">
    <location>
        <begin position="131"/>
        <end position="228"/>
    </location>
</feature>
<sequence>MKTPWINHTKMEEICSNQMFVYKSSPSKVQNISIALNFICINQERKEADKDISELDSAPSCVDVTTTNNHRENNEINMVPEQHEKNHTNSTHDLDKLSDDIDSKPVPPTESDIMNEMKDFLDKEEVVETHPVDETKDTAQTDSAVDRQQPSGSDFINEMKDSLDKEEVVETHPVDETKDTAQTNSADDRQQPSESDFMNEMKDSLDKEEVVETHPVDETKDTAQTDSVVDYQHPAESDFINENKDFLDKEEVVEPDPDDEPKDTAQTDAAVDRQHPSASDSMNDLKGFFDNNETGETNPPGDTSELMYRQGRVCFMTKKSPFSIHVEIEDFLHAPICGDIVQNTFEFLDLNNKQTPDVNTKLNNTTTYYPEQPDCRLVCSKIHEIVSLTDSQNEGNNNKNNHYRAVAVPLHDSLFTKEESNHNSYVHIRVPVVIGEYKIEIGLKENITFKEEVIGIKEISKEVVLSNFRLVPTVLSQSLNNGTRTVLKGNLFIEGYILQKIEYTALSNKNTESFTPSTQLNQKMVVELIIHILQVQQVRVKR</sequence>
<evidence type="ECO:0000313" key="3">
    <source>
        <dbReference type="EMBL" id="ETI70525.1"/>
    </source>
</evidence>
<feature type="compositionally biased region" description="Basic and acidic residues" evidence="1">
    <location>
        <begin position="81"/>
        <end position="103"/>
    </location>
</feature>
<gene>
    <name evidence="3" type="ORF">BAVI_02214</name>
</gene>
<feature type="compositionally biased region" description="Basic and acidic residues" evidence="1">
    <location>
        <begin position="157"/>
        <end position="179"/>
    </location>
</feature>
<evidence type="ECO:0000313" key="4">
    <source>
        <dbReference type="Proteomes" id="UP000018877"/>
    </source>
</evidence>
<accession>A0AB94ITZ9</accession>
<dbReference type="NCBIfam" id="NF045793">
    <property type="entry name" value="BC_2427_fam"/>
    <property type="match status" value="1"/>
</dbReference>
<feature type="region of interest" description="Disordered" evidence="1">
    <location>
        <begin position="63"/>
        <end position="111"/>
    </location>
</feature>
<evidence type="ECO:0000259" key="2">
    <source>
        <dbReference type="Pfam" id="PF25250"/>
    </source>
</evidence>
<organism evidence="3 4">
    <name type="scientific">Neobacillus vireti LMG 21834</name>
    <dbReference type="NCBI Taxonomy" id="1131730"/>
    <lineage>
        <taxon>Bacteria</taxon>
        <taxon>Bacillati</taxon>
        <taxon>Bacillota</taxon>
        <taxon>Bacilli</taxon>
        <taxon>Bacillales</taxon>
        <taxon>Bacillaceae</taxon>
        <taxon>Neobacillus</taxon>
    </lineage>
</organism>
<dbReference type="Proteomes" id="UP000018877">
    <property type="component" value="Unassembled WGS sequence"/>
</dbReference>
<feature type="domain" description="DUF7852" evidence="2">
    <location>
        <begin position="310"/>
        <end position="538"/>
    </location>
</feature>
<feature type="compositionally biased region" description="Polar residues" evidence="1">
    <location>
        <begin position="140"/>
        <end position="154"/>
    </location>
</feature>